<feature type="region of interest" description="Disordered" evidence="1">
    <location>
        <begin position="103"/>
        <end position="139"/>
    </location>
</feature>
<evidence type="ECO:0000313" key="2">
    <source>
        <dbReference type="EnsemblPlants" id="QL02p073099:mrna"/>
    </source>
</evidence>
<feature type="compositionally biased region" description="Basic and acidic residues" evidence="1">
    <location>
        <begin position="106"/>
        <end position="116"/>
    </location>
</feature>
<name>A0A7N2KZN9_QUELO</name>
<feature type="compositionally biased region" description="Low complexity" evidence="1">
    <location>
        <begin position="19"/>
        <end position="30"/>
    </location>
</feature>
<feature type="compositionally biased region" description="Basic and acidic residues" evidence="1">
    <location>
        <begin position="128"/>
        <end position="139"/>
    </location>
</feature>
<reference evidence="2" key="2">
    <citation type="submission" date="2021-01" db="UniProtKB">
        <authorList>
            <consortium name="EnsemblPlants"/>
        </authorList>
    </citation>
    <scope>IDENTIFICATION</scope>
</reference>
<organism evidence="2 3">
    <name type="scientific">Quercus lobata</name>
    <name type="common">Valley oak</name>
    <dbReference type="NCBI Taxonomy" id="97700"/>
    <lineage>
        <taxon>Eukaryota</taxon>
        <taxon>Viridiplantae</taxon>
        <taxon>Streptophyta</taxon>
        <taxon>Embryophyta</taxon>
        <taxon>Tracheophyta</taxon>
        <taxon>Spermatophyta</taxon>
        <taxon>Magnoliopsida</taxon>
        <taxon>eudicotyledons</taxon>
        <taxon>Gunneridae</taxon>
        <taxon>Pentapetalae</taxon>
        <taxon>rosids</taxon>
        <taxon>fabids</taxon>
        <taxon>Fagales</taxon>
        <taxon>Fagaceae</taxon>
        <taxon>Quercus</taxon>
    </lineage>
</organism>
<reference evidence="3" key="1">
    <citation type="journal article" date="2016" name="G3 (Bethesda)">
        <title>First Draft Assembly and Annotation of the Genome of a California Endemic Oak Quercus lobata Nee (Fagaceae).</title>
        <authorList>
            <person name="Sork V.L."/>
            <person name="Fitz-Gibbon S.T."/>
            <person name="Puiu D."/>
            <person name="Crepeau M."/>
            <person name="Gugger P.F."/>
            <person name="Sherman R."/>
            <person name="Stevens K."/>
            <person name="Langley C.H."/>
            <person name="Pellegrini M."/>
            <person name="Salzberg S.L."/>
        </authorList>
    </citation>
    <scope>NUCLEOTIDE SEQUENCE [LARGE SCALE GENOMIC DNA]</scope>
    <source>
        <strain evidence="3">cv. SW786</strain>
    </source>
</reference>
<proteinExistence type="predicted"/>
<evidence type="ECO:0000313" key="3">
    <source>
        <dbReference type="Proteomes" id="UP000594261"/>
    </source>
</evidence>
<keyword evidence="3" id="KW-1185">Reference proteome</keyword>
<feature type="region of interest" description="Disordered" evidence="1">
    <location>
        <begin position="1"/>
        <end position="34"/>
    </location>
</feature>
<dbReference type="AlphaFoldDB" id="A0A7N2KZN9"/>
<dbReference type="Proteomes" id="UP000594261">
    <property type="component" value="Chromosome 2"/>
</dbReference>
<sequence>MSDSVWSYVHSPIPTPSPNTGTGNGASAAADLSPHFLTTTESSFAAALPMAKDHSLVQTPAPADALSSSSGKNVQNKSSSIDNLRKNPDALLALLKWAEEAVANQEESKASSEESVAHNPYFPYDQELFGHDEDNTPED</sequence>
<dbReference type="Gramene" id="QL02p073099:mrna">
    <property type="protein sequence ID" value="QL02p073099:mrna"/>
    <property type="gene ID" value="QL02p073099"/>
</dbReference>
<evidence type="ECO:0000256" key="1">
    <source>
        <dbReference type="SAM" id="MobiDB-lite"/>
    </source>
</evidence>
<dbReference type="EnsemblPlants" id="QL02p073099:mrna">
    <property type="protein sequence ID" value="QL02p073099:mrna"/>
    <property type="gene ID" value="QL02p073099"/>
</dbReference>
<dbReference type="InParanoid" id="A0A7N2KZN9"/>
<feature type="compositionally biased region" description="Polar residues" evidence="1">
    <location>
        <begin position="66"/>
        <end position="82"/>
    </location>
</feature>
<protein>
    <submittedName>
        <fullName evidence="2">Uncharacterized protein</fullName>
    </submittedName>
</protein>
<accession>A0A7N2KZN9</accession>
<feature type="region of interest" description="Disordered" evidence="1">
    <location>
        <begin position="55"/>
        <end position="85"/>
    </location>
</feature>